<comment type="similarity">
    <text evidence="4">Belongs to the protein N5-glutamine methyltransferase family. PrmC subfamily.</text>
</comment>
<feature type="binding site" evidence="4">
    <location>
        <position position="175"/>
    </location>
    <ligand>
        <name>S-adenosyl-L-methionine</name>
        <dbReference type="ChEBI" id="CHEBI:59789"/>
    </ligand>
</feature>
<name>A0A3G1L1W2_FORW1</name>
<evidence type="ECO:0000313" key="8">
    <source>
        <dbReference type="Proteomes" id="UP000323521"/>
    </source>
</evidence>
<dbReference type="EC" id="2.1.1.297" evidence="4"/>
<dbReference type="PANTHER" id="PTHR18895">
    <property type="entry name" value="HEMK METHYLTRANSFERASE"/>
    <property type="match status" value="1"/>
</dbReference>
<reference evidence="7 8" key="1">
    <citation type="submission" date="2016-10" db="EMBL/GenBank/DDBJ databases">
        <title>Complete Genome Sequence of Peptococcaceae strain DCMF.</title>
        <authorList>
            <person name="Edwards R.J."/>
            <person name="Holland S.I."/>
            <person name="Deshpande N.P."/>
            <person name="Wong Y.K."/>
            <person name="Ertan H."/>
            <person name="Manefield M."/>
            <person name="Russell T.L."/>
            <person name="Lee M.J."/>
        </authorList>
    </citation>
    <scope>NUCLEOTIDE SEQUENCE [LARGE SCALE GENOMIC DNA]</scope>
    <source>
        <strain evidence="7 8">DCMF</strain>
    </source>
</reference>
<proteinExistence type="inferred from homology"/>
<dbReference type="Gene3D" id="3.40.50.150">
    <property type="entry name" value="Vaccinia Virus protein VP39"/>
    <property type="match status" value="1"/>
</dbReference>
<dbReference type="GO" id="GO:0032259">
    <property type="term" value="P:methylation"/>
    <property type="evidence" value="ECO:0007669"/>
    <property type="project" value="UniProtKB-KW"/>
</dbReference>
<feature type="domain" description="Methyltransferase" evidence="5">
    <location>
        <begin position="102"/>
        <end position="232"/>
    </location>
</feature>
<evidence type="ECO:0000259" key="6">
    <source>
        <dbReference type="Pfam" id="PF17827"/>
    </source>
</evidence>
<dbReference type="PRINTS" id="PR00508">
    <property type="entry name" value="S21N4MTFRASE"/>
</dbReference>
<comment type="catalytic activity">
    <reaction evidence="4">
        <text>L-glutaminyl-[peptide chain release factor] + S-adenosyl-L-methionine = N(5)-methyl-L-glutaminyl-[peptide chain release factor] + S-adenosyl-L-homocysteine + H(+)</text>
        <dbReference type="Rhea" id="RHEA:42896"/>
        <dbReference type="Rhea" id="RHEA-COMP:10271"/>
        <dbReference type="Rhea" id="RHEA-COMP:10272"/>
        <dbReference type="ChEBI" id="CHEBI:15378"/>
        <dbReference type="ChEBI" id="CHEBI:30011"/>
        <dbReference type="ChEBI" id="CHEBI:57856"/>
        <dbReference type="ChEBI" id="CHEBI:59789"/>
        <dbReference type="ChEBI" id="CHEBI:61891"/>
        <dbReference type="EC" id="2.1.1.297"/>
    </reaction>
</comment>
<feature type="binding site" evidence="4">
    <location>
        <position position="130"/>
    </location>
    <ligand>
        <name>S-adenosyl-L-methionine</name>
        <dbReference type="ChEBI" id="CHEBI:59789"/>
    </ligand>
</feature>
<accession>A0A3G1L1W2</accession>
<dbReference type="PANTHER" id="PTHR18895:SF74">
    <property type="entry name" value="MTRF1L RELEASE FACTOR GLUTAMINE METHYLTRANSFERASE"/>
    <property type="match status" value="1"/>
</dbReference>
<organism evidence="7 8">
    <name type="scientific">Formimonas warabiya</name>
    <dbReference type="NCBI Taxonomy" id="1761012"/>
    <lineage>
        <taxon>Bacteria</taxon>
        <taxon>Bacillati</taxon>
        <taxon>Bacillota</taxon>
        <taxon>Clostridia</taxon>
        <taxon>Eubacteriales</taxon>
        <taxon>Peptococcaceae</taxon>
        <taxon>Candidatus Formimonas</taxon>
    </lineage>
</organism>
<dbReference type="NCBIfam" id="TIGR03534">
    <property type="entry name" value="RF_mod_PrmC"/>
    <property type="match status" value="1"/>
</dbReference>
<dbReference type="HAMAP" id="MF_02126">
    <property type="entry name" value="RF_methyltr_PrmC"/>
    <property type="match status" value="1"/>
</dbReference>
<evidence type="ECO:0000256" key="4">
    <source>
        <dbReference type="HAMAP-Rule" id="MF_02126"/>
    </source>
</evidence>
<keyword evidence="2 4" id="KW-0808">Transferase</keyword>
<evidence type="ECO:0000256" key="3">
    <source>
        <dbReference type="ARBA" id="ARBA00022691"/>
    </source>
</evidence>
<sequence>MAGAGIENARQEAEILLAFSIGVGYKDLLVQLDQPVSAGAARKYAQLVEKRREKHPLQYLTGIQEFMSLAFEVNEAVLVPRWDTESLVELVLDKMKHFAAPAVVDVGTGSGAIVVSLAKYYPQGEYYAVDISQDALEVARRNALRHDVAGKITFLQGNLLEPFLGGGDYDIVVSNPPYIPQKELPYLPADVQKEPRLALDGGEDGLSCYRLLVPQAQRVLKPGGFIFLEIGDHQGEDVSALCRSYGFSNVTISQDYGHRDRVVSGHLKR</sequence>
<feature type="binding site" evidence="4">
    <location>
        <begin position="175"/>
        <end position="178"/>
    </location>
    <ligand>
        <name>substrate</name>
    </ligand>
</feature>
<feature type="domain" description="Release factor glutamine methyltransferase N-terminal" evidence="6">
    <location>
        <begin position="2"/>
        <end position="62"/>
    </location>
</feature>
<protein>
    <recommendedName>
        <fullName evidence="4">Release factor glutamine methyltransferase</fullName>
        <shortName evidence="4">RF MTase</shortName>
        <ecNumber evidence="4">2.1.1.297</ecNumber>
    </recommendedName>
    <alternativeName>
        <fullName evidence="4">N5-glutamine methyltransferase PrmC</fullName>
    </alternativeName>
    <alternativeName>
        <fullName evidence="4">Protein-(glutamine-N5) MTase PrmC</fullName>
    </alternativeName>
    <alternativeName>
        <fullName evidence="4">Protein-glutamine N-methyltransferase PrmC</fullName>
    </alternativeName>
</protein>
<dbReference type="InterPro" id="IPR050320">
    <property type="entry name" value="N5-glutamine_MTase"/>
</dbReference>
<dbReference type="GO" id="GO:0003677">
    <property type="term" value="F:DNA binding"/>
    <property type="evidence" value="ECO:0007669"/>
    <property type="project" value="InterPro"/>
</dbReference>
<dbReference type="Pfam" id="PF17827">
    <property type="entry name" value="PrmC_N"/>
    <property type="match status" value="1"/>
</dbReference>
<dbReference type="KEGG" id="fwa:DCMF_15495"/>
<dbReference type="EMBL" id="CP017634">
    <property type="protein sequence ID" value="ATW28640.1"/>
    <property type="molecule type" value="Genomic_DNA"/>
</dbReference>
<dbReference type="CDD" id="cd02440">
    <property type="entry name" value="AdoMet_MTases"/>
    <property type="match status" value="1"/>
</dbReference>
<gene>
    <name evidence="4" type="primary">prmC</name>
    <name evidence="7" type="ORF">DCMF_15495</name>
</gene>
<keyword evidence="1 4" id="KW-0489">Methyltransferase</keyword>
<dbReference type="GO" id="GO:0102559">
    <property type="term" value="F:peptide chain release factor N(5)-glutamine methyltransferase activity"/>
    <property type="evidence" value="ECO:0007669"/>
    <property type="project" value="UniProtKB-EC"/>
</dbReference>
<evidence type="ECO:0000313" key="7">
    <source>
        <dbReference type="EMBL" id="ATW28640.1"/>
    </source>
</evidence>
<dbReference type="Gene3D" id="1.10.8.10">
    <property type="entry name" value="DNA helicase RuvA subunit, C-terminal domain"/>
    <property type="match status" value="1"/>
</dbReference>
<dbReference type="InterPro" id="IPR040758">
    <property type="entry name" value="PrmC_N"/>
</dbReference>
<dbReference type="InterPro" id="IPR025714">
    <property type="entry name" value="Methyltranfer_dom"/>
</dbReference>
<keyword evidence="8" id="KW-1185">Reference proteome</keyword>
<evidence type="ECO:0000256" key="1">
    <source>
        <dbReference type="ARBA" id="ARBA00022603"/>
    </source>
</evidence>
<dbReference type="InterPro" id="IPR002052">
    <property type="entry name" value="DNA_methylase_N6_adenine_CS"/>
</dbReference>
<comment type="function">
    <text evidence="4">Methylates the class 1 translation termination release factors RF1/PrfA and RF2/PrfB on the glutamine residue of the universally conserved GGQ motif.</text>
</comment>
<dbReference type="InterPro" id="IPR001091">
    <property type="entry name" value="RM_Methyltransferase"/>
</dbReference>
<dbReference type="PROSITE" id="PS00092">
    <property type="entry name" value="N6_MTASE"/>
    <property type="match status" value="1"/>
</dbReference>
<dbReference type="SUPFAM" id="SSF53335">
    <property type="entry name" value="S-adenosyl-L-methionine-dependent methyltransferases"/>
    <property type="match status" value="1"/>
</dbReference>
<dbReference type="InterPro" id="IPR029063">
    <property type="entry name" value="SAM-dependent_MTases_sf"/>
</dbReference>
<dbReference type="NCBIfam" id="TIGR00536">
    <property type="entry name" value="hemK_fam"/>
    <property type="match status" value="1"/>
</dbReference>
<feature type="binding site" evidence="4">
    <location>
        <begin position="107"/>
        <end position="111"/>
    </location>
    <ligand>
        <name>S-adenosyl-L-methionine</name>
        <dbReference type="ChEBI" id="CHEBI:59789"/>
    </ligand>
</feature>
<keyword evidence="3 4" id="KW-0949">S-adenosyl-L-methionine</keyword>
<dbReference type="InterPro" id="IPR004556">
    <property type="entry name" value="HemK-like"/>
</dbReference>
<dbReference type="Pfam" id="PF13847">
    <property type="entry name" value="Methyltransf_31"/>
    <property type="match status" value="1"/>
</dbReference>
<evidence type="ECO:0000259" key="5">
    <source>
        <dbReference type="Pfam" id="PF13847"/>
    </source>
</evidence>
<dbReference type="AlphaFoldDB" id="A0A3G1L1W2"/>
<comment type="caution">
    <text evidence="4">Lacks conserved residue(s) required for the propagation of feature annotation.</text>
</comment>
<evidence type="ECO:0000256" key="2">
    <source>
        <dbReference type="ARBA" id="ARBA00022679"/>
    </source>
</evidence>
<dbReference type="Proteomes" id="UP000323521">
    <property type="component" value="Chromosome"/>
</dbReference>
<dbReference type="InterPro" id="IPR019874">
    <property type="entry name" value="RF_methyltr_PrmC"/>
</dbReference>